<sequence length="382" mass="39708">MRGRLLADGGGAVVPLHWSRELYNVASFTIGTPPQPASAFIDVGGLLVWTQCSQCSSSSCFNQELPPFDPTKSSTYRPEPCGTALCEFFPASIRNCSGDVCAYEASTQLFEHTSGKIGTDAVAIGTATAASVAFGCVMASDIKLMDGGPSGFVGLARTPLSLVAQMNVTAFSHCLAPHDGGGGKNSRLFLGAAAKLAGGGKNAAMTTPFVKSSPDDIKSLYYLINLEGIKAGDEAIITVPQSGRTVLLQTFSPVSFLVDGVYQDLKKAVTAAVGGPTATPPEQFQSIFDFCFKRGGVSGAPDVVLTFQGAAALTVPPTNYLLDVGDDTVCVAIASSARLNSTEVAGMSILGGLQQQNVHFLYDLEKETLSFEAADCSSLSPN</sequence>
<dbReference type="InterPro" id="IPR032861">
    <property type="entry name" value="TAXi_N"/>
</dbReference>
<dbReference type="PANTHER" id="PTHR47967:SF17">
    <property type="entry name" value="EUKARYOTIC ASPARTYL PROTEASE FAMILY PROTEIN, EXPRESSED"/>
    <property type="match status" value="1"/>
</dbReference>
<dbReference type="InterPro" id="IPR033121">
    <property type="entry name" value="PEPTIDASE_A1"/>
</dbReference>
<dbReference type="GO" id="GO:0004190">
    <property type="term" value="F:aspartic-type endopeptidase activity"/>
    <property type="evidence" value="ECO:0007669"/>
    <property type="project" value="UniProtKB-KW"/>
</dbReference>
<name>A0A0E0IVP2_ORYNI</name>
<feature type="domain" description="Peptidase A1" evidence="6">
    <location>
        <begin position="24"/>
        <end position="372"/>
    </location>
</feature>
<dbReference type="InterPro" id="IPR021109">
    <property type="entry name" value="Peptidase_aspartic_dom_sf"/>
</dbReference>
<reference evidence="7" key="2">
    <citation type="submission" date="2018-04" db="EMBL/GenBank/DDBJ databases">
        <title>OnivRS2 (Oryza nivara Reference Sequence Version 2).</title>
        <authorList>
            <person name="Zhang J."/>
            <person name="Kudrna D."/>
            <person name="Lee S."/>
            <person name="Talag J."/>
            <person name="Rajasekar S."/>
            <person name="Welchert J."/>
            <person name="Hsing Y.-I."/>
            <person name="Wing R.A."/>
        </authorList>
    </citation>
    <scope>NUCLEOTIDE SEQUENCE [LARGE SCALE GENOMIC DNA]</scope>
</reference>
<comment type="similarity">
    <text evidence="1">Belongs to the peptidase A1 family.</text>
</comment>
<dbReference type="STRING" id="4536.A0A0E0IVP2"/>
<dbReference type="CDD" id="cd05476">
    <property type="entry name" value="pepsin_A_like_plant"/>
    <property type="match status" value="1"/>
</dbReference>
<reference evidence="7" key="1">
    <citation type="submission" date="2015-04" db="UniProtKB">
        <authorList>
            <consortium name="EnsemblPlants"/>
        </authorList>
    </citation>
    <scope>IDENTIFICATION</scope>
    <source>
        <strain evidence="7">SL10</strain>
    </source>
</reference>
<evidence type="ECO:0000256" key="3">
    <source>
        <dbReference type="ARBA" id="ARBA00022750"/>
    </source>
</evidence>
<evidence type="ECO:0000256" key="1">
    <source>
        <dbReference type="ARBA" id="ARBA00007447"/>
    </source>
</evidence>
<evidence type="ECO:0000259" key="6">
    <source>
        <dbReference type="PROSITE" id="PS51767"/>
    </source>
</evidence>
<dbReference type="InterPro" id="IPR051708">
    <property type="entry name" value="Plant_Aspart_Prot_A1"/>
</dbReference>
<accession>A0A0E0IVP2</accession>
<dbReference type="AlphaFoldDB" id="A0A0E0IVP2"/>
<evidence type="ECO:0000256" key="5">
    <source>
        <dbReference type="ARBA" id="ARBA00023180"/>
    </source>
</evidence>
<dbReference type="FunFam" id="2.40.70.10:FF:000065">
    <property type="entry name" value="Eukaryotic aspartyl protease family protein"/>
    <property type="match status" value="1"/>
</dbReference>
<keyword evidence="2" id="KW-0645">Protease</keyword>
<dbReference type="GO" id="GO:0005576">
    <property type="term" value="C:extracellular region"/>
    <property type="evidence" value="ECO:0007669"/>
    <property type="project" value="TreeGrafter"/>
</dbReference>
<dbReference type="FunFam" id="2.40.70.10:FF:000057">
    <property type="entry name" value="Eukaryotic aspartyl protease family protein"/>
    <property type="match status" value="1"/>
</dbReference>
<organism evidence="7">
    <name type="scientific">Oryza nivara</name>
    <name type="common">Indian wild rice</name>
    <name type="synonym">Oryza sativa f. spontanea</name>
    <dbReference type="NCBI Taxonomy" id="4536"/>
    <lineage>
        <taxon>Eukaryota</taxon>
        <taxon>Viridiplantae</taxon>
        <taxon>Streptophyta</taxon>
        <taxon>Embryophyta</taxon>
        <taxon>Tracheophyta</taxon>
        <taxon>Spermatophyta</taxon>
        <taxon>Magnoliopsida</taxon>
        <taxon>Liliopsida</taxon>
        <taxon>Poales</taxon>
        <taxon>Poaceae</taxon>
        <taxon>BOP clade</taxon>
        <taxon>Oryzoideae</taxon>
        <taxon>Oryzeae</taxon>
        <taxon>Oryzinae</taxon>
        <taxon>Oryza</taxon>
    </lineage>
</organism>
<keyword evidence="3" id="KW-0064">Aspartyl protease</keyword>
<keyword evidence="5" id="KW-0325">Glycoprotein</keyword>
<evidence type="ECO:0000256" key="2">
    <source>
        <dbReference type="ARBA" id="ARBA00022670"/>
    </source>
</evidence>
<dbReference type="GO" id="GO:0006508">
    <property type="term" value="P:proteolysis"/>
    <property type="evidence" value="ECO:0007669"/>
    <property type="project" value="UniProtKB-KW"/>
</dbReference>
<dbReference type="PROSITE" id="PS51767">
    <property type="entry name" value="PEPTIDASE_A1"/>
    <property type="match status" value="1"/>
</dbReference>
<dbReference type="HOGENOM" id="CLU_005738_1_1_1"/>
<dbReference type="OMA" id="GTALCEF"/>
<dbReference type="EnsemblPlants" id="ONIVA10G19130.1">
    <property type="protein sequence ID" value="ONIVA10G19130.1"/>
    <property type="gene ID" value="ONIVA10G19130"/>
</dbReference>
<keyword evidence="4" id="KW-0378">Hydrolase</keyword>
<dbReference type="Proteomes" id="UP000006591">
    <property type="component" value="Chromosome 10"/>
</dbReference>
<evidence type="ECO:0000313" key="7">
    <source>
        <dbReference type="EnsemblPlants" id="ONIVA10G19130.1"/>
    </source>
</evidence>
<dbReference type="eggNOG" id="KOG1339">
    <property type="taxonomic scope" value="Eukaryota"/>
</dbReference>
<dbReference type="PANTHER" id="PTHR47967">
    <property type="entry name" value="OS07G0603500 PROTEIN-RELATED"/>
    <property type="match status" value="1"/>
</dbReference>
<proteinExistence type="inferred from homology"/>
<evidence type="ECO:0000256" key="4">
    <source>
        <dbReference type="ARBA" id="ARBA00022801"/>
    </source>
</evidence>
<dbReference type="SUPFAM" id="SSF50630">
    <property type="entry name" value="Acid proteases"/>
    <property type="match status" value="1"/>
</dbReference>
<protein>
    <recommendedName>
        <fullName evidence="6">Peptidase A1 domain-containing protein</fullName>
    </recommendedName>
</protein>
<dbReference type="Gramene" id="ONIVA10G19130.1">
    <property type="protein sequence ID" value="ONIVA10G19130.1"/>
    <property type="gene ID" value="ONIVA10G19130"/>
</dbReference>
<dbReference type="InterPro" id="IPR034161">
    <property type="entry name" value="Pepsin-like_plant"/>
</dbReference>
<dbReference type="Pfam" id="PF14543">
    <property type="entry name" value="TAXi_N"/>
    <property type="match status" value="1"/>
</dbReference>
<dbReference type="InterPro" id="IPR032799">
    <property type="entry name" value="TAXi_C"/>
</dbReference>
<evidence type="ECO:0000313" key="8">
    <source>
        <dbReference type="Proteomes" id="UP000006591"/>
    </source>
</evidence>
<dbReference type="Pfam" id="PF14541">
    <property type="entry name" value="TAXi_C"/>
    <property type="match status" value="1"/>
</dbReference>
<dbReference type="Gene3D" id="2.40.70.10">
    <property type="entry name" value="Acid Proteases"/>
    <property type="match status" value="2"/>
</dbReference>
<keyword evidence="8" id="KW-1185">Reference proteome</keyword>